<protein>
    <submittedName>
        <fullName evidence="1">Uncharacterized protein</fullName>
    </submittedName>
</protein>
<sequence>MQSDGAGNQDGTVFSRTSLHPGSANDSQVAFPPLQPRVGFTARLWGSPLTPGAVFSKSTSKKEKKPLSQSSFLPPPSTDCTQNNGLFSCASLHYGACGLAVQRASDFNHMYCTQIKRVSPGSTAA</sequence>
<keyword evidence="2" id="KW-1185">Reference proteome</keyword>
<name>A0ACB9X075_CHAAC</name>
<dbReference type="Proteomes" id="UP001057452">
    <property type="component" value="Chromosome 10"/>
</dbReference>
<reference evidence="1" key="1">
    <citation type="submission" date="2022-05" db="EMBL/GenBank/DDBJ databases">
        <title>Chromosome-level genome of Chaenocephalus aceratus.</title>
        <authorList>
            <person name="Park H."/>
        </authorList>
    </citation>
    <scope>NUCLEOTIDE SEQUENCE</scope>
    <source>
        <strain evidence="1">KU_202001</strain>
    </source>
</reference>
<accession>A0ACB9X075</accession>
<evidence type="ECO:0000313" key="1">
    <source>
        <dbReference type="EMBL" id="KAI4819741.1"/>
    </source>
</evidence>
<comment type="caution">
    <text evidence="1">The sequence shown here is derived from an EMBL/GenBank/DDBJ whole genome shotgun (WGS) entry which is preliminary data.</text>
</comment>
<gene>
    <name evidence="1" type="ORF">KUCAC02_004977</name>
</gene>
<proteinExistence type="predicted"/>
<dbReference type="EMBL" id="CM043794">
    <property type="protein sequence ID" value="KAI4819741.1"/>
    <property type="molecule type" value="Genomic_DNA"/>
</dbReference>
<organism evidence="1 2">
    <name type="scientific">Chaenocephalus aceratus</name>
    <name type="common">Blackfin icefish</name>
    <name type="synonym">Chaenichthys aceratus</name>
    <dbReference type="NCBI Taxonomy" id="36190"/>
    <lineage>
        <taxon>Eukaryota</taxon>
        <taxon>Metazoa</taxon>
        <taxon>Chordata</taxon>
        <taxon>Craniata</taxon>
        <taxon>Vertebrata</taxon>
        <taxon>Euteleostomi</taxon>
        <taxon>Actinopterygii</taxon>
        <taxon>Neopterygii</taxon>
        <taxon>Teleostei</taxon>
        <taxon>Neoteleostei</taxon>
        <taxon>Acanthomorphata</taxon>
        <taxon>Eupercaria</taxon>
        <taxon>Perciformes</taxon>
        <taxon>Notothenioidei</taxon>
        <taxon>Channichthyidae</taxon>
        <taxon>Chaenocephalus</taxon>
    </lineage>
</organism>
<evidence type="ECO:0000313" key="2">
    <source>
        <dbReference type="Proteomes" id="UP001057452"/>
    </source>
</evidence>